<protein>
    <submittedName>
        <fullName evidence="9">HAMP domain-containing protein</fullName>
    </submittedName>
</protein>
<dbReference type="SMART" id="SM00283">
    <property type="entry name" value="MA"/>
    <property type="match status" value="1"/>
</dbReference>
<name>A0ABS4BNH3_9HYPH</name>
<feature type="transmembrane region" description="Helical" evidence="6">
    <location>
        <begin position="12"/>
        <end position="31"/>
    </location>
</feature>
<dbReference type="InterPro" id="IPR051310">
    <property type="entry name" value="MCP_chemotaxis"/>
</dbReference>
<evidence type="ECO:0000256" key="1">
    <source>
        <dbReference type="ARBA" id="ARBA00022500"/>
    </source>
</evidence>
<dbReference type="SUPFAM" id="SSF158472">
    <property type="entry name" value="HAMP domain-like"/>
    <property type="match status" value="1"/>
</dbReference>
<dbReference type="Pfam" id="PF00672">
    <property type="entry name" value="HAMP"/>
    <property type="match status" value="1"/>
</dbReference>
<evidence type="ECO:0000256" key="2">
    <source>
        <dbReference type="ARBA" id="ARBA00029447"/>
    </source>
</evidence>
<dbReference type="PROSITE" id="PS50111">
    <property type="entry name" value="CHEMOTAXIS_TRANSDUC_2"/>
    <property type="match status" value="1"/>
</dbReference>
<dbReference type="CDD" id="cd06225">
    <property type="entry name" value="HAMP"/>
    <property type="match status" value="1"/>
</dbReference>
<comment type="caution">
    <text evidence="9">The sequence shown here is derived from an EMBL/GenBank/DDBJ whole genome shotgun (WGS) entry which is preliminary data.</text>
</comment>
<dbReference type="InterPro" id="IPR004089">
    <property type="entry name" value="MCPsignal_dom"/>
</dbReference>
<keyword evidence="3" id="KW-0807">Transducer</keyword>
<feature type="transmembrane region" description="Helical" evidence="6">
    <location>
        <begin position="182"/>
        <end position="206"/>
    </location>
</feature>
<dbReference type="EMBL" id="JAGJCF010000030">
    <property type="protein sequence ID" value="MBP0618288.1"/>
    <property type="molecule type" value="Genomic_DNA"/>
</dbReference>
<feature type="region of interest" description="Disordered" evidence="5">
    <location>
        <begin position="590"/>
        <end position="647"/>
    </location>
</feature>
<gene>
    <name evidence="9" type="ORF">J6595_22125</name>
</gene>
<evidence type="ECO:0000313" key="9">
    <source>
        <dbReference type="EMBL" id="MBP0618288.1"/>
    </source>
</evidence>
<keyword evidence="6" id="KW-0472">Membrane</keyword>
<dbReference type="PANTHER" id="PTHR43531">
    <property type="entry name" value="PROTEIN ICFG"/>
    <property type="match status" value="1"/>
</dbReference>
<dbReference type="PROSITE" id="PS50885">
    <property type="entry name" value="HAMP"/>
    <property type="match status" value="2"/>
</dbReference>
<proteinExistence type="inferred from homology"/>
<evidence type="ECO:0000256" key="3">
    <source>
        <dbReference type="PROSITE-ProRule" id="PRU00284"/>
    </source>
</evidence>
<reference evidence="9 10" key="1">
    <citation type="submission" date="2021-04" db="EMBL/GenBank/DDBJ databases">
        <title>Whole genome sequence of Jiella sp. KSK16Y-1.</title>
        <authorList>
            <person name="Tuo L."/>
        </authorList>
    </citation>
    <scope>NUCLEOTIDE SEQUENCE [LARGE SCALE GENOMIC DNA]</scope>
    <source>
        <strain evidence="9 10">KSK16Y-1</strain>
    </source>
</reference>
<evidence type="ECO:0000256" key="6">
    <source>
        <dbReference type="SAM" id="Phobius"/>
    </source>
</evidence>
<keyword evidence="10" id="KW-1185">Reference proteome</keyword>
<keyword evidence="6" id="KW-1133">Transmembrane helix</keyword>
<dbReference type="PANTHER" id="PTHR43531:SF11">
    <property type="entry name" value="METHYL-ACCEPTING CHEMOTAXIS PROTEIN 3"/>
    <property type="match status" value="1"/>
</dbReference>
<dbReference type="Gene3D" id="6.10.340.10">
    <property type="match status" value="1"/>
</dbReference>
<dbReference type="Pfam" id="PF05227">
    <property type="entry name" value="CHASE3"/>
    <property type="match status" value="1"/>
</dbReference>
<comment type="similarity">
    <text evidence="2">Belongs to the methyl-accepting chemotaxis (MCP) protein family.</text>
</comment>
<feature type="compositionally biased region" description="Basic and acidic residues" evidence="5">
    <location>
        <begin position="590"/>
        <end position="606"/>
    </location>
</feature>
<dbReference type="InterPro" id="IPR003660">
    <property type="entry name" value="HAMP_dom"/>
</dbReference>
<feature type="coiled-coil region" evidence="4">
    <location>
        <begin position="251"/>
        <end position="278"/>
    </location>
</feature>
<evidence type="ECO:0000256" key="4">
    <source>
        <dbReference type="SAM" id="Coils"/>
    </source>
</evidence>
<dbReference type="SUPFAM" id="SSF58104">
    <property type="entry name" value="Methyl-accepting chemotaxis protein (MCP) signaling domain"/>
    <property type="match status" value="1"/>
</dbReference>
<evidence type="ECO:0000256" key="5">
    <source>
        <dbReference type="SAM" id="MobiDB-lite"/>
    </source>
</evidence>
<feature type="domain" description="HAMP" evidence="8">
    <location>
        <begin position="299"/>
        <end position="340"/>
    </location>
</feature>
<accession>A0ABS4BNH3</accession>
<sequence>MSFTNLKISTKLTVTFALILLISITANIFVYRSLDTIRSAVDANRRTENVSDLATGMRMTFLEQRAALRGYLARGTDRYITQYEKAKADFAKTVSTFISETALDEHRQLAKQVGEKIGEWQQKSAERQMALYRDPATRASAATVAASVKSDEEAQQLITKILEKQEQLIKERSQEIAASDTWARTVMIAGGLIGAVAAVAFAILLLRGIATPVRAMTSVMGRLAEGDKTVDVPAVGRGDEIGQMAGAVLRFKQAALEQERLEQEAEAARLAQQSQRERQTAIDNAKAEDLKTFVHMVDAGFEALSDGNLMVRMDQPVAPEFEPIRAKFNTSVERLEQAIGAVVSSVMAINTGLSEIRTASTDLAQRTEQQAASLEETVAALGEVTAGVNETAEGAILAQISTEKAGENARRGGTVVANAVTAMAEIEKSSEQISHIISVIDEIAFQTNLLALNAGVEAARAGEAGKGFAVVAQEVRALAQRSAEAAKEIKGLISTSSVQVGTGVELVQASGAALEQIVTQVTEMTDVISRIAASAKQQSTSLQEVSSAADNMDKVTQTNAAMVEQTTAAARTMAIETEELAAKVAIFRTRESQDHKSAAKKDRPTETARTSVTRSKPAAAPRPVAQMRQTQNAQPRHAEDHEDWTEF</sequence>
<dbReference type="RefSeq" id="WP_209597889.1">
    <property type="nucleotide sequence ID" value="NZ_JAGJCF010000030.1"/>
</dbReference>
<keyword evidence="6" id="KW-0812">Transmembrane</keyword>
<dbReference type="Proteomes" id="UP000678276">
    <property type="component" value="Unassembled WGS sequence"/>
</dbReference>
<dbReference type="InterPro" id="IPR007891">
    <property type="entry name" value="CHASE3"/>
</dbReference>
<keyword evidence="4" id="KW-0175">Coiled coil</keyword>
<dbReference type="Gene3D" id="1.10.287.950">
    <property type="entry name" value="Methyl-accepting chemotaxis protein"/>
    <property type="match status" value="1"/>
</dbReference>
<dbReference type="Pfam" id="PF00015">
    <property type="entry name" value="MCPsignal"/>
    <property type="match status" value="1"/>
</dbReference>
<dbReference type="CDD" id="cd11386">
    <property type="entry name" value="MCP_signal"/>
    <property type="match status" value="1"/>
</dbReference>
<organism evidence="9 10">
    <name type="scientific">Jiella mangrovi</name>
    <dbReference type="NCBI Taxonomy" id="2821407"/>
    <lineage>
        <taxon>Bacteria</taxon>
        <taxon>Pseudomonadati</taxon>
        <taxon>Pseudomonadota</taxon>
        <taxon>Alphaproteobacteria</taxon>
        <taxon>Hyphomicrobiales</taxon>
        <taxon>Aurantimonadaceae</taxon>
        <taxon>Jiella</taxon>
    </lineage>
</organism>
<dbReference type="SMART" id="SM00304">
    <property type="entry name" value="HAMP"/>
    <property type="match status" value="2"/>
</dbReference>
<evidence type="ECO:0000313" key="10">
    <source>
        <dbReference type="Proteomes" id="UP000678276"/>
    </source>
</evidence>
<evidence type="ECO:0000259" key="8">
    <source>
        <dbReference type="PROSITE" id="PS50885"/>
    </source>
</evidence>
<keyword evidence="1" id="KW-0145">Chemotaxis</keyword>
<feature type="domain" description="Methyl-accepting transducer" evidence="7">
    <location>
        <begin position="345"/>
        <end position="574"/>
    </location>
</feature>
<feature type="domain" description="HAMP" evidence="8">
    <location>
        <begin position="207"/>
        <end position="260"/>
    </location>
</feature>
<evidence type="ECO:0000259" key="7">
    <source>
        <dbReference type="PROSITE" id="PS50111"/>
    </source>
</evidence>